<dbReference type="EMBL" id="BGZK01000471">
    <property type="protein sequence ID" value="GBP45785.1"/>
    <property type="molecule type" value="Genomic_DNA"/>
</dbReference>
<sequence>MTAGPRKDPPKNFSSDTSTEDIKMLLSEISNIDVGELAFLAKKFMATANSVEKIIDLAEHASLVEWVKIPHNLVYRSRGRVSFDSEDLRFLGIKLKKIRRSCTPTAIYEARAVIKNPDNRNVIHHFAHTPQEICYPRRL</sequence>
<keyword evidence="2" id="KW-1185">Reference proteome</keyword>
<protein>
    <submittedName>
        <fullName evidence="1">Uncharacterized protein</fullName>
    </submittedName>
</protein>
<organism evidence="1 2">
    <name type="scientific">Eumeta variegata</name>
    <name type="common">Bagworm moth</name>
    <name type="synonym">Eumeta japonica</name>
    <dbReference type="NCBI Taxonomy" id="151549"/>
    <lineage>
        <taxon>Eukaryota</taxon>
        <taxon>Metazoa</taxon>
        <taxon>Ecdysozoa</taxon>
        <taxon>Arthropoda</taxon>
        <taxon>Hexapoda</taxon>
        <taxon>Insecta</taxon>
        <taxon>Pterygota</taxon>
        <taxon>Neoptera</taxon>
        <taxon>Endopterygota</taxon>
        <taxon>Lepidoptera</taxon>
        <taxon>Glossata</taxon>
        <taxon>Ditrysia</taxon>
        <taxon>Tineoidea</taxon>
        <taxon>Psychidae</taxon>
        <taxon>Oiketicinae</taxon>
        <taxon>Eumeta</taxon>
    </lineage>
</organism>
<evidence type="ECO:0000313" key="1">
    <source>
        <dbReference type="EMBL" id="GBP45785.1"/>
    </source>
</evidence>
<gene>
    <name evidence="1" type="ORF">EVAR_76090_1</name>
</gene>
<reference evidence="1 2" key="1">
    <citation type="journal article" date="2019" name="Commun. Biol.">
        <title>The bagworm genome reveals a unique fibroin gene that provides high tensile strength.</title>
        <authorList>
            <person name="Kono N."/>
            <person name="Nakamura H."/>
            <person name="Ohtoshi R."/>
            <person name="Tomita M."/>
            <person name="Numata K."/>
            <person name="Arakawa K."/>
        </authorList>
    </citation>
    <scope>NUCLEOTIDE SEQUENCE [LARGE SCALE GENOMIC DNA]</scope>
</reference>
<name>A0A4C1W6M7_EUMVA</name>
<dbReference type="Proteomes" id="UP000299102">
    <property type="component" value="Unassembled WGS sequence"/>
</dbReference>
<dbReference type="AlphaFoldDB" id="A0A4C1W6M7"/>
<evidence type="ECO:0000313" key="2">
    <source>
        <dbReference type="Proteomes" id="UP000299102"/>
    </source>
</evidence>
<accession>A0A4C1W6M7</accession>
<proteinExistence type="predicted"/>
<comment type="caution">
    <text evidence="1">The sequence shown here is derived from an EMBL/GenBank/DDBJ whole genome shotgun (WGS) entry which is preliminary data.</text>
</comment>